<accession>A0A6A6JFC7</accession>
<evidence type="ECO:0000256" key="1">
    <source>
        <dbReference type="SAM" id="MobiDB-lite"/>
    </source>
</evidence>
<dbReference type="Proteomes" id="UP000800097">
    <property type="component" value="Unassembled WGS sequence"/>
</dbReference>
<proteinExistence type="predicted"/>
<keyword evidence="3" id="KW-1185">Reference proteome</keyword>
<dbReference type="EMBL" id="ML986501">
    <property type="protein sequence ID" value="KAF2274698.1"/>
    <property type="molecule type" value="Genomic_DNA"/>
</dbReference>
<dbReference type="RefSeq" id="XP_033652237.1">
    <property type="nucleotide sequence ID" value="XM_033801945.1"/>
</dbReference>
<sequence>MASPTFYLLKPERVEPASDALSWLGRITQNPAAPDANFTPIAPQRLLARHPTSETEIANATAFNHQKALDALCEDEGVRRDLARMLRPGGEPAYFIVGMLIWQDATFVDRRVKARGVGASLELPVSMAVAATTGVVIPIHGMMDPSVGSGEETARERAMVGFSEGSHIFALEYRTVRRRIFSLGRDFTPKLGGYGGRVQKDSVFGHHDAATTTTTPTTKGDGSSAESNAVIVLDDEGDEWLDDLHEPPEVETLCGVSIAYDSTVKS</sequence>
<dbReference type="OrthoDB" id="5428623at2759"/>
<protein>
    <submittedName>
        <fullName evidence="2">Uncharacterized protein</fullName>
    </submittedName>
</protein>
<evidence type="ECO:0000313" key="3">
    <source>
        <dbReference type="Proteomes" id="UP000800097"/>
    </source>
</evidence>
<evidence type="ECO:0000313" key="2">
    <source>
        <dbReference type="EMBL" id="KAF2274698.1"/>
    </source>
</evidence>
<name>A0A6A6JFC7_WESOR</name>
<feature type="region of interest" description="Disordered" evidence="1">
    <location>
        <begin position="205"/>
        <end position="225"/>
    </location>
</feature>
<reference evidence="2" key="1">
    <citation type="journal article" date="2020" name="Stud. Mycol.">
        <title>101 Dothideomycetes genomes: a test case for predicting lifestyles and emergence of pathogens.</title>
        <authorList>
            <person name="Haridas S."/>
            <person name="Albert R."/>
            <person name="Binder M."/>
            <person name="Bloem J."/>
            <person name="Labutti K."/>
            <person name="Salamov A."/>
            <person name="Andreopoulos B."/>
            <person name="Baker S."/>
            <person name="Barry K."/>
            <person name="Bills G."/>
            <person name="Bluhm B."/>
            <person name="Cannon C."/>
            <person name="Castanera R."/>
            <person name="Culley D."/>
            <person name="Daum C."/>
            <person name="Ezra D."/>
            <person name="Gonzalez J."/>
            <person name="Henrissat B."/>
            <person name="Kuo A."/>
            <person name="Liang C."/>
            <person name="Lipzen A."/>
            <person name="Lutzoni F."/>
            <person name="Magnuson J."/>
            <person name="Mondo S."/>
            <person name="Nolan M."/>
            <person name="Ohm R."/>
            <person name="Pangilinan J."/>
            <person name="Park H.-J."/>
            <person name="Ramirez L."/>
            <person name="Alfaro M."/>
            <person name="Sun H."/>
            <person name="Tritt A."/>
            <person name="Yoshinaga Y."/>
            <person name="Zwiers L.-H."/>
            <person name="Turgeon B."/>
            <person name="Goodwin S."/>
            <person name="Spatafora J."/>
            <person name="Crous P."/>
            <person name="Grigoriev I."/>
        </authorList>
    </citation>
    <scope>NUCLEOTIDE SEQUENCE</scope>
    <source>
        <strain evidence="2">CBS 379.55</strain>
    </source>
</reference>
<gene>
    <name evidence="2" type="ORF">EI97DRAFT_476713</name>
</gene>
<dbReference type="AlphaFoldDB" id="A0A6A6JFC7"/>
<dbReference type="GeneID" id="54555120"/>
<organism evidence="2 3">
    <name type="scientific">Westerdykella ornata</name>
    <dbReference type="NCBI Taxonomy" id="318751"/>
    <lineage>
        <taxon>Eukaryota</taxon>
        <taxon>Fungi</taxon>
        <taxon>Dikarya</taxon>
        <taxon>Ascomycota</taxon>
        <taxon>Pezizomycotina</taxon>
        <taxon>Dothideomycetes</taxon>
        <taxon>Pleosporomycetidae</taxon>
        <taxon>Pleosporales</taxon>
        <taxon>Sporormiaceae</taxon>
        <taxon>Westerdykella</taxon>
    </lineage>
</organism>